<dbReference type="AlphaFoldDB" id="A0AA38U9A2"/>
<keyword evidence="3" id="KW-0808">Transferase</keyword>
<dbReference type="InterPro" id="IPR000719">
    <property type="entry name" value="Prot_kinase_dom"/>
</dbReference>
<comment type="catalytic activity">
    <reaction evidence="7">
        <text>L-threonyl-[protein] + ATP = O-phospho-L-threonyl-[protein] + ADP + H(+)</text>
        <dbReference type="Rhea" id="RHEA:46608"/>
        <dbReference type="Rhea" id="RHEA-COMP:11060"/>
        <dbReference type="Rhea" id="RHEA-COMP:11605"/>
        <dbReference type="ChEBI" id="CHEBI:15378"/>
        <dbReference type="ChEBI" id="CHEBI:30013"/>
        <dbReference type="ChEBI" id="CHEBI:30616"/>
        <dbReference type="ChEBI" id="CHEBI:61977"/>
        <dbReference type="ChEBI" id="CHEBI:456216"/>
        <dbReference type="EC" id="2.7.11.1"/>
    </reaction>
</comment>
<name>A0AA38U9A2_9AGAR</name>
<dbReference type="Gene3D" id="1.10.510.10">
    <property type="entry name" value="Transferase(Phosphotransferase) domain 1"/>
    <property type="match status" value="1"/>
</dbReference>
<proteinExistence type="predicted"/>
<dbReference type="EC" id="2.7.11.1" evidence="1"/>
<dbReference type="PANTHER" id="PTHR43895:SF32">
    <property type="entry name" value="SERINE_THREONINE-PROTEIN KINASE CHK1"/>
    <property type="match status" value="1"/>
</dbReference>
<feature type="domain" description="Protein kinase" evidence="9">
    <location>
        <begin position="1"/>
        <end position="237"/>
    </location>
</feature>
<feature type="non-terminal residue" evidence="10">
    <location>
        <position position="427"/>
    </location>
</feature>
<dbReference type="SUPFAM" id="SSF56112">
    <property type="entry name" value="Protein kinase-like (PK-like)"/>
    <property type="match status" value="1"/>
</dbReference>
<evidence type="ECO:0000256" key="4">
    <source>
        <dbReference type="ARBA" id="ARBA00022741"/>
    </source>
</evidence>
<reference evidence="10" key="1">
    <citation type="submission" date="2022-08" db="EMBL/GenBank/DDBJ databases">
        <authorList>
            <consortium name="DOE Joint Genome Institute"/>
            <person name="Min B."/>
            <person name="Riley R."/>
            <person name="Sierra-Patev S."/>
            <person name="Naranjo-Ortiz M."/>
            <person name="Looney B."/>
            <person name="Konkel Z."/>
            <person name="Slot J.C."/>
            <person name="Sakamoto Y."/>
            <person name="Steenwyk J.L."/>
            <person name="Rokas A."/>
            <person name="Carro J."/>
            <person name="Camarero S."/>
            <person name="Ferreira P."/>
            <person name="Molpeceres G."/>
            <person name="Ruiz-Duenas F.J."/>
            <person name="Serrano A."/>
            <person name="Henrissat B."/>
            <person name="Drula E."/>
            <person name="Hughes K.W."/>
            <person name="Mata J.L."/>
            <person name="Ishikawa N.K."/>
            <person name="Vargas-Isla R."/>
            <person name="Ushijima S."/>
            <person name="Smith C.A."/>
            <person name="Ahrendt S."/>
            <person name="Andreopoulos W."/>
            <person name="He G."/>
            <person name="Labutti K."/>
            <person name="Lipzen A."/>
            <person name="Ng V."/>
            <person name="Sandor L."/>
            <person name="Barry K."/>
            <person name="Martinez A.T."/>
            <person name="Xiao Y."/>
            <person name="Gibbons J.G."/>
            <person name="Terashima K."/>
            <person name="Hibbett D.S."/>
            <person name="Grigoriev I.V."/>
        </authorList>
    </citation>
    <scope>NUCLEOTIDE SEQUENCE</scope>
    <source>
        <strain evidence="10">TFB9207</strain>
    </source>
</reference>
<evidence type="ECO:0000256" key="6">
    <source>
        <dbReference type="ARBA" id="ARBA00022840"/>
    </source>
</evidence>
<evidence type="ECO:0000313" key="11">
    <source>
        <dbReference type="Proteomes" id="UP001163846"/>
    </source>
</evidence>
<evidence type="ECO:0000256" key="7">
    <source>
        <dbReference type="ARBA" id="ARBA00047899"/>
    </source>
</evidence>
<dbReference type="EMBL" id="MU806489">
    <property type="protein sequence ID" value="KAJ3834749.1"/>
    <property type="molecule type" value="Genomic_DNA"/>
</dbReference>
<keyword evidence="5 10" id="KW-0418">Kinase</keyword>
<dbReference type="GO" id="GO:0005524">
    <property type="term" value="F:ATP binding"/>
    <property type="evidence" value="ECO:0007669"/>
    <property type="project" value="UniProtKB-KW"/>
</dbReference>
<evidence type="ECO:0000256" key="1">
    <source>
        <dbReference type="ARBA" id="ARBA00012513"/>
    </source>
</evidence>
<comment type="catalytic activity">
    <reaction evidence="8">
        <text>L-seryl-[protein] + ATP = O-phospho-L-seryl-[protein] + ADP + H(+)</text>
        <dbReference type="Rhea" id="RHEA:17989"/>
        <dbReference type="Rhea" id="RHEA-COMP:9863"/>
        <dbReference type="Rhea" id="RHEA-COMP:11604"/>
        <dbReference type="ChEBI" id="CHEBI:15378"/>
        <dbReference type="ChEBI" id="CHEBI:29999"/>
        <dbReference type="ChEBI" id="CHEBI:30616"/>
        <dbReference type="ChEBI" id="CHEBI:83421"/>
        <dbReference type="ChEBI" id="CHEBI:456216"/>
        <dbReference type="EC" id="2.7.11.1"/>
    </reaction>
</comment>
<evidence type="ECO:0000259" key="9">
    <source>
        <dbReference type="PROSITE" id="PS50011"/>
    </source>
</evidence>
<dbReference type="GO" id="GO:0005634">
    <property type="term" value="C:nucleus"/>
    <property type="evidence" value="ECO:0007669"/>
    <property type="project" value="TreeGrafter"/>
</dbReference>
<keyword evidence="6" id="KW-0067">ATP-binding</keyword>
<accession>A0AA38U9A2</accession>
<dbReference type="PROSITE" id="PS50011">
    <property type="entry name" value="PROTEIN_KINASE_DOM"/>
    <property type="match status" value="1"/>
</dbReference>
<evidence type="ECO:0000256" key="3">
    <source>
        <dbReference type="ARBA" id="ARBA00022679"/>
    </source>
</evidence>
<dbReference type="Proteomes" id="UP001163846">
    <property type="component" value="Unassembled WGS sequence"/>
</dbReference>
<evidence type="ECO:0000256" key="5">
    <source>
        <dbReference type="ARBA" id="ARBA00022777"/>
    </source>
</evidence>
<keyword evidence="11" id="KW-1185">Reference proteome</keyword>
<dbReference type="PANTHER" id="PTHR43895">
    <property type="entry name" value="CALCIUM/CALMODULIN-DEPENDENT PROTEIN KINASE KINASE-RELATED"/>
    <property type="match status" value="1"/>
</dbReference>
<keyword evidence="2" id="KW-0723">Serine/threonine-protein kinase</keyword>
<organism evidence="10 11">
    <name type="scientific">Lentinula raphanica</name>
    <dbReference type="NCBI Taxonomy" id="153919"/>
    <lineage>
        <taxon>Eukaryota</taxon>
        <taxon>Fungi</taxon>
        <taxon>Dikarya</taxon>
        <taxon>Basidiomycota</taxon>
        <taxon>Agaricomycotina</taxon>
        <taxon>Agaricomycetes</taxon>
        <taxon>Agaricomycetidae</taxon>
        <taxon>Agaricales</taxon>
        <taxon>Marasmiineae</taxon>
        <taxon>Omphalotaceae</taxon>
        <taxon>Lentinula</taxon>
    </lineage>
</organism>
<dbReference type="GO" id="GO:0035861">
    <property type="term" value="C:site of double-strand break"/>
    <property type="evidence" value="ECO:0007669"/>
    <property type="project" value="TreeGrafter"/>
</dbReference>
<dbReference type="GO" id="GO:0007095">
    <property type="term" value="P:mitotic G2 DNA damage checkpoint signaling"/>
    <property type="evidence" value="ECO:0007669"/>
    <property type="project" value="TreeGrafter"/>
</dbReference>
<evidence type="ECO:0000313" key="10">
    <source>
        <dbReference type="EMBL" id="KAJ3834749.1"/>
    </source>
</evidence>
<keyword evidence="4" id="KW-0547">Nucleotide-binding</keyword>
<comment type="caution">
    <text evidence="10">The sequence shown here is derived from an EMBL/GenBank/DDBJ whole genome shotgun (WGS) entry which is preliminary data.</text>
</comment>
<evidence type="ECO:0000256" key="2">
    <source>
        <dbReference type="ARBA" id="ARBA00022527"/>
    </source>
</evidence>
<evidence type="ECO:0000256" key="8">
    <source>
        <dbReference type="ARBA" id="ARBA00048679"/>
    </source>
</evidence>
<dbReference type="GO" id="GO:0004674">
    <property type="term" value="F:protein serine/threonine kinase activity"/>
    <property type="evidence" value="ECO:0007669"/>
    <property type="project" value="UniProtKB-KW"/>
</dbReference>
<gene>
    <name evidence="10" type="ORF">F5878DRAFT_629764</name>
</gene>
<sequence>RQGPTGGGGFSTVFRAVNLAESSAAACKLILITAETTDKERKTIDKETRIHSILKHMYVLEPIGAVTVEWKYKEMYIAPDVGVGDDVAHLYFNQLLAGMAHNHFKGICHRDLKPEILLLDIAGNLKISDFGLSAVFRLSNGMTRALSEHCKSLPYVAPEVRSMGYWGCIVHLLAGNTPWDEPSKQSPEFQRYIKGDIFDEDPWVRFDEDALSLICSLLTIDHRKRMTLPEVMQHPWCISPAVLADKLAESLRATGDVDYVLPAEPMDVDQAARVNATNMDMDMDTGPAIRPPPFASAAGHDSQFTQSLLLFSQTQSGTRYTPHLTRFYASLLPGQLMALVKETLGSFNGSNAITPGGIHKLQVGGEDARKIQNGEVQGTFWVLSRDKGNPLSWRQFFKALVKSDAIYPFVLRRTVYCKKYIERPSVW</sequence>
<dbReference type="InterPro" id="IPR011009">
    <property type="entry name" value="Kinase-like_dom_sf"/>
</dbReference>
<protein>
    <recommendedName>
        <fullName evidence="1">non-specific serine/threonine protein kinase</fullName>
        <ecNumber evidence="1">2.7.11.1</ecNumber>
    </recommendedName>
</protein>
<dbReference type="Pfam" id="PF00069">
    <property type="entry name" value="Pkinase"/>
    <property type="match status" value="1"/>
</dbReference>
<dbReference type="GO" id="GO:0005737">
    <property type="term" value="C:cytoplasm"/>
    <property type="evidence" value="ECO:0007669"/>
    <property type="project" value="TreeGrafter"/>
</dbReference>